<dbReference type="EMBL" id="DSMG01000090">
    <property type="protein sequence ID" value="HDX31658.1"/>
    <property type="molecule type" value="Genomic_DNA"/>
</dbReference>
<dbReference type="InterPro" id="IPR024775">
    <property type="entry name" value="DinB-like"/>
</dbReference>
<feature type="domain" description="DinB-like" evidence="1">
    <location>
        <begin position="8"/>
        <end position="140"/>
    </location>
</feature>
<accession>A0A7C1FP57</accession>
<evidence type="ECO:0000259" key="1">
    <source>
        <dbReference type="Pfam" id="PF12867"/>
    </source>
</evidence>
<proteinExistence type="predicted"/>
<dbReference type="InterPro" id="IPR034660">
    <property type="entry name" value="DinB/YfiT-like"/>
</dbReference>
<protein>
    <submittedName>
        <fullName evidence="2">DinB family protein</fullName>
    </submittedName>
</protein>
<reference evidence="2" key="1">
    <citation type="journal article" date="2020" name="mSystems">
        <title>Genome- and Community-Level Interaction Insights into Carbon Utilization and Element Cycling Functions of Hydrothermarchaeota in Hydrothermal Sediment.</title>
        <authorList>
            <person name="Zhou Z."/>
            <person name="Liu Y."/>
            <person name="Xu W."/>
            <person name="Pan J."/>
            <person name="Luo Z.H."/>
            <person name="Li M."/>
        </authorList>
    </citation>
    <scope>NUCLEOTIDE SEQUENCE [LARGE SCALE GENOMIC DNA]</scope>
    <source>
        <strain evidence="2">SpSt-289</strain>
    </source>
</reference>
<dbReference type="Gene3D" id="1.20.120.450">
    <property type="entry name" value="dinb family like domain"/>
    <property type="match status" value="1"/>
</dbReference>
<name>A0A7C1FP57_9CHLR</name>
<dbReference type="AlphaFoldDB" id="A0A7C1FP57"/>
<dbReference type="Pfam" id="PF12867">
    <property type="entry name" value="DinB_2"/>
    <property type="match status" value="1"/>
</dbReference>
<gene>
    <name evidence="2" type="ORF">ENQ20_09215</name>
</gene>
<comment type="caution">
    <text evidence="2">The sequence shown here is derived from an EMBL/GenBank/DDBJ whole genome shotgun (WGS) entry which is preliminary data.</text>
</comment>
<evidence type="ECO:0000313" key="2">
    <source>
        <dbReference type="EMBL" id="HDX31658.1"/>
    </source>
</evidence>
<dbReference type="SUPFAM" id="SSF109854">
    <property type="entry name" value="DinB/YfiT-like putative metalloenzymes"/>
    <property type="match status" value="1"/>
</dbReference>
<organism evidence="2">
    <name type="scientific">Caldilinea aerophila</name>
    <dbReference type="NCBI Taxonomy" id="133453"/>
    <lineage>
        <taxon>Bacteria</taxon>
        <taxon>Bacillati</taxon>
        <taxon>Chloroflexota</taxon>
        <taxon>Caldilineae</taxon>
        <taxon>Caldilineales</taxon>
        <taxon>Caldilineaceae</taxon>
        <taxon>Caldilinea</taxon>
    </lineage>
</organism>
<sequence length="170" mass="19659">MTHPLVEQLRFTRSELQRALTGVSDEEARRRFLPMNCISWIVGHLAWQEQRYWLRFAQGVKLRPELDADFAYGRPASTPPLEQVLQAWREITAASDPWLDAVATPTLTEPFTVPGWGVTTTYGSLMLRMIYHYFYHIGEIMAIRQLLGHTNLPEFIGDLDRAAPYRPESR</sequence>